<organism evidence="6 7">
    <name type="scientific">Paracoccus siganidrum</name>
    <dbReference type="NCBI Taxonomy" id="1276757"/>
    <lineage>
        <taxon>Bacteria</taxon>
        <taxon>Pseudomonadati</taxon>
        <taxon>Pseudomonadota</taxon>
        <taxon>Alphaproteobacteria</taxon>
        <taxon>Rhodobacterales</taxon>
        <taxon>Paracoccaceae</taxon>
        <taxon>Paracoccus</taxon>
    </lineage>
</organism>
<dbReference type="PANTHER" id="PTHR30419:SF8">
    <property type="entry name" value="NITROGEN ASSIMILATION TRANSCRIPTIONAL ACTIVATOR-RELATED"/>
    <property type="match status" value="1"/>
</dbReference>
<dbReference type="InterPro" id="IPR036388">
    <property type="entry name" value="WH-like_DNA-bd_sf"/>
</dbReference>
<dbReference type="InterPro" id="IPR050950">
    <property type="entry name" value="HTH-type_LysR_regulators"/>
</dbReference>
<comment type="similarity">
    <text evidence="1">Belongs to the LysR transcriptional regulatory family.</text>
</comment>
<dbReference type="OrthoDB" id="8479357at2"/>
<dbReference type="Proteomes" id="UP000283587">
    <property type="component" value="Unassembled WGS sequence"/>
</dbReference>
<protein>
    <submittedName>
        <fullName evidence="6">LysR family transcriptional regulator</fullName>
    </submittedName>
</protein>
<dbReference type="GO" id="GO:0003677">
    <property type="term" value="F:DNA binding"/>
    <property type="evidence" value="ECO:0007669"/>
    <property type="project" value="UniProtKB-KW"/>
</dbReference>
<dbReference type="InterPro" id="IPR000847">
    <property type="entry name" value="LysR_HTH_N"/>
</dbReference>
<dbReference type="Gene3D" id="3.40.190.290">
    <property type="match status" value="1"/>
</dbReference>
<dbReference type="EMBL" id="QZEW01000035">
    <property type="protein sequence ID" value="RJL16401.1"/>
    <property type="molecule type" value="Genomic_DNA"/>
</dbReference>
<dbReference type="RefSeq" id="WP_119898020.1">
    <property type="nucleotide sequence ID" value="NZ_QNRC01000011.1"/>
</dbReference>
<evidence type="ECO:0000256" key="3">
    <source>
        <dbReference type="ARBA" id="ARBA00023125"/>
    </source>
</evidence>
<evidence type="ECO:0000259" key="5">
    <source>
        <dbReference type="PROSITE" id="PS50931"/>
    </source>
</evidence>
<dbReference type="GO" id="GO:0003700">
    <property type="term" value="F:DNA-binding transcription factor activity"/>
    <property type="evidence" value="ECO:0007669"/>
    <property type="project" value="InterPro"/>
</dbReference>
<keyword evidence="7" id="KW-1185">Reference proteome</keyword>
<proteinExistence type="inferred from homology"/>
<keyword evidence="2" id="KW-0805">Transcription regulation</keyword>
<dbReference type="SUPFAM" id="SSF53850">
    <property type="entry name" value="Periplasmic binding protein-like II"/>
    <property type="match status" value="1"/>
</dbReference>
<dbReference type="InterPro" id="IPR005119">
    <property type="entry name" value="LysR_subst-bd"/>
</dbReference>
<keyword evidence="3" id="KW-0238">DNA-binding</keyword>
<evidence type="ECO:0000313" key="6">
    <source>
        <dbReference type="EMBL" id="RJL16401.1"/>
    </source>
</evidence>
<gene>
    <name evidence="6" type="ORF">D3P05_09975</name>
</gene>
<dbReference type="AlphaFoldDB" id="A0A419A720"/>
<keyword evidence="4" id="KW-0804">Transcription</keyword>
<dbReference type="GO" id="GO:0005829">
    <property type="term" value="C:cytosol"/>
    <property type="evidence" value="ECO:0007669"/>
    <property type="project" value="TreeGrafter"/>
</dbReference>
<feature type="domain" description="HTH lysR-type" evidence="5">
    <location>
        <begin position="1"/>
        <end position="61"/>
    </location>
</feature>
<evidence type="ECO:0000256" key="2">
    <source>
        <dbReference type="ARBA" id="ARBA00023015"/>
    </source>
</evidence>
<accession>A0A419A720</accession>
<reference evidence="7" key="1">
    <citation type="submission" date="2018-09" db="EMBL/GenBank/DDBJ databases">
        <title>Paracoccus onubensis nov. sp. a moderate halophilic bacterium isolated from Gruta de las Maravillas (Aracena, Spain).</title>
        <authorList>
            <person name="Jurado V."/>
            <person name="Gutierrez-Patricio S."/>
            <person name="Gonzalez-Pimentel J.L."/>
            <person name="Miller A.Z."/>
            <person name="Laiz L."/>
            <person name="Saiz-Jimenez C."/>
        </authorList>
    </citation>
    <scope>NUCLEOTIDE SEQUENCE [LARGE SCALE GENOMIC DNA]</scope>
    <source>
        <strain evidence="7">DSM 26381</strain>
    </source>
</reference>
<name>A0A419A720_9RHOB</name>
<evidence type="ECO:0000256" key="4">
    <source>
        <dbReference type="ARBA" id="ARBA00023163"/>
    </source>
</evidence>
<dbReference type="Pfam" id="PF03466">
    <property type="entry name" value="LysR_substrate"/>
    <property type="match status" value="1"/>
</dbReference>
<dbReference type="Pfam" id="PF00126">
    <property type="entry name" value="HTH_1"/>
    <property type="match status" value="1"/>
</dbReference>
<dbReference type="Gene3D" id="1.10.10.10">
    <property type="entry name" value="Winged helix-like DNA-binding domain superfamily/Winged helix DNA-binding domain"/>
    <property type="match status" value="1"/>
</dbReference>
<dbReference type="PROSITE" id="PS50931">
    <property type="entry name" value="HTH_LYSR"/>
    <property type="match status" value="1"/>
</dbReference>
<sequence>MTTLDRRDIRIYLAVHRYGSIRAASDQLGLAPSVVSRQIADLEAQLGVTLFERSSKGVRLTDAGNLVLEHARHVVEEAGFLQEQLADLRGIQQRNIRIHCGEGFLADFIRNGLAGFIADSPHVRYELLIGSTDTVVAALANGESDIGIAYNPPVTGSVRSIVSAVHPLCVVMPPGHPLADLRQVRLADCLAHPLALLPRGHGTTDLLARVASDSGLALAPQLMTTSIDALRRFVTAGLGLAFLPRASVAMDLAEGAAVVRELADLALLGATAHLMVRARRRLPASVAQLAGHLERSMASFADVAQGATPRS</sequence>
<dbReference type="FunFam" id="1.10.10.10:FF:000001">
    <property type="entry name" value="LysR family transcriptional regulator"/>
    <property type="match status" value="1"/>
</dbReference>
<dbReference type="InterPro" id="IPR036390">
    <property type="entry name" value="WH_DNA-bd_sf"/>
</dbReference>
<evidence type="ECO:0000313" key="7">
    <source>
        <dbReference type="Proteomes" id="UP000283587"/>
    </source>
</evidence>
<dbReference type="SUPFAM" id="SSF46785">
    <property type="entry name" value="Winged helix' DNA-binding domain"/>
    <property type="match status" value="1"/>
</dbReference>
<evidence type="ECO:0000256" key="1">
    <source>
        <dbReference type="ARBA" id="ARBA00009437"/>
    </source>
</evidence>
<dbReference type="PANTHER" id="PTHR30419">
    <property type="entry name" value="HTH-TYPE TRANSCRIPTIONAL REGULATOR YBHD"/>
    <property type="match status" value="1"/>
</dbReference>
<comment type="caution">
    <text evidence="6">The sequence shown here is derived from an EMBL/GenBank/DDBJ whole genome shotgun (WGS) entry which is preliminary data.</text>
</comment>